<accession>A0ACC2RYW8</accession>
<protein>
    <submittedName>
        <fullName evidence="1">Uncharacterized protein</fullName>
    </submittedName>
</protein>
<dbReference type="EMBL" id="QTSX02006406">
    <property type="protein sequence ID" value="KAJ9055241.1"/>
    <property type="molecule type" value="Genomic_DNA"/>
</dbReference>
<proteinExistence type="predicted"/>
<comment type="caution">
    <text evidence="1">The sequence shown here is derived from an EMBL/GenBank/DDBJ whole genome shotgun (WGS) entry which is preliminary data.</text>
</comment>
<keyword evidence="2" id="KW-1185">Reference proteome</keyword>
<organism evidence="1 2">
    <name type="scientific">Entomophthora muscae</name>
    <dbReference type="NCBI Taxonomy" id="34485"/>
    <lineage>
        <taxon>Eukaryota</taxon>
        <taxon>Fungi</taxon>
        <taxon>Fungi incertae sedis</taxon>
        <taxon>Zoopagomycota</taxon>
        <taxon>Entomophthoromycotina</taxon>
        <taxon>Entomophthoromycetes</taxon>
        <taxon>Entomophthorales</taxon>
        <taxon>Entomophthoraceae</taxon>
        <taxon>Entomophthora</taxon>
    </lineage>
</organism>
<name>A0ACC2RYW8_9FUNG</name>
<reference evidence="1" key="1">
    <citation type="submission" date="2022-04" db="EMBL/GenBank/DDBJ databases">
        <title>Genome of the entomopathogenic fungus Entomophthora muscae.</title>
        <authorList>
            <person name="Elya C."/>
            <person name="Lovett B.R."/>
            <person name="Lee E."/>
            <person name="Macias A.M."/>
            <person name="Hajek A.E."/>
            <person name="De Bivort B.L."/>
            <person name="Kasson M.T."/>
            <person name="De Fine Licht H.H."/>
            <person name="Stajich J.E."/>
        </authorList>
    </citation>
    <scope>NUCLEOTIDE SEQUENCE</scope>
    <source>
        <strain evidence="1">Berkeley</strain>
    </source>
</reference>
<evidence type="ECO:0000313" key="2">
    <source>
        <dbReference type="Proteomes" id="UP001165960"/>
    </source>
</evidence>
<evidence type="ECO:0000313" key="1">
    <source>
        <dbReference type="EMBL" id="KAJ9055241.1"/>
    </source>
</evidence>
<dbReference type="Proteomes" id="UP001165960">
    <property type="component" value="Unassembled WGS sequence"/>
</dbReference>
<sequence length="78" mass="8907">MELKIAVCSKIRYPTYGEEDSWVRFDGKGLLDIFPPQEFRTGPIASSLLSPQIIMGYASTLIKFQYQRCNKTLPVHLV</sequence>
<gene>
    <name evidence="1" type="ORF">DSO57_1005941</name>
</gene>